<dbReference type="Pfam" id="PF07804">
    <property type="entry name" value="HipA_C"/>
    <property type="match status" value="1"/>
</dbReference>
<keyword evidence="3" id="KW-0418">Kinase</keyword>
<comment type="similarity">
    <text evidence="1">Belongs to the HipA Ser/Thr kinase family.</text>
</comment>
<evidence type="ECO:0000259" key="4">
    <source>
        <dbReference type="Pfam" id="PF07804"/>
    </source>
</evidence>
<keyword evidence="2" id="KW-0808">Transferase</keyword>
<accession>A0ABN7QK84</accession>
<dbReference type="InterPro" id="IPR052028">
    <property type="entry name" value="HipA_Ser/Thr_kinase"/>
</dbReference>
<feature type="domain" description="HipA-like C-terminal" evidence="4">
    <location>
        <begin position="173"/>
        <end position="410"/>
    </location>
</feature>
<keyword evidence="6" id="KW-1185">Reference proteome</keyword>
<protein>
    <recommendedName>
        <fullName evidence="4">HipA-like C-terminal domain-containing protein</fullName>
    </recommendedName>
</protein>
<dbReference type="PANTHER" id="PTHR37419:SF8">
    <property type="entry name" value="TOXIN YJJJ"/>
    <property type="match status" value="1"/>
</dbReference>
<dbReference type="Proteomes" id="UP000789752">
    <property type="component" value="Unassembled WGS sequence"/>
</dbReference>
<dbReference type="PANTHER" id="PTHR37419">
    <property type="entry name" value="SERINE/THREONINE-PROTEIN KINASE TOXIN HIPA"/>
    <property type="match status" value="1"/>
</dbReference>
<organism evidence="5 6">
    <name type="scientific">Paraburkholderia gardini</name>
    <dbReference type="NCBI Taxonomy" id="2823469"/>
    <lineage>
        <taxon>Bacteria</taxon>
        <taxon>Pseudomonadati</taxon>
        <taxon>Pseudomonadota</taxon>
        <taxon>Betaproteobacteria</taxon>
        <taxon>Burkholderiales</taxon>
        <taxon>Burkholderiaceae</taxon>
        <taxon>Paraburkholderia</taxon>
    </lineage>
</organism>
<dbReference type="RefSeq" id="WP_228977142.1">
    <property type="nucleotide sequence ID" value="NZ_CAJQYY010000008.1"/>
</dbReference>
<reference evidence="5 6" key="1">
    <citation type="submission" date="2021-04" db="EMBL/GenBank/DDBJ databases">
        <authorList>
            <person name="Vanwijnsberghe S."/>
        </authorList>
    </citation>
    <scope>NUCLEOTIDE SEQUENCE [LARGE SCALE GENOMIC DNA]</scope>
    <source>
        <strain evidence="5 6">LMG 32171</strain>
    </source>
</reference>
<evidence type="ECO:0000313" key="6">
    <source>
        <dbReference type="Proteomes" id="UP000789752"/>
    </source>
</evidence>
<dbReference type="Gene3D" id="1.10.1070.20">
    <property type="match status" value="1"/>
</dbReference>
<dbReference type="InterPro" id="IPR012893">
    <property type="entry name" value="HipA-like_C"/>
</dbReference>
<name>A0ABN7QK84_9BURK</name>
<evidence type="ECO:0000313" key="5">
    <source>
        <dbReference type="EMBL" id="CAG4894719.1"/>
    </source>
</evidence>
<dbReference type="EMBL" id="CAJQYY010000008">
    <property type="protein sequence ID" value="CAG4894719.1"/>
    <property type="molecule type" value="Genomic_DNA"/>
</dbReference>
<evidence type="ECO:0000256" key="2">
    <source>
        <dbReference type="ARBA" id="ARBA00022679"/>
    </source>
</evidence>
<proteinExistence type="inferred from homology"/>
<evidence type="ECO:0000256" key="1">
    <source>
        <dbReference type="ARBA" id="ARBA00010164"/>
    </source>
</evidence>
<gene>
    <name evidence="5" type="ORF">R54767_01798</name>
</gene>
<comment type="caution">
    <text evidence="5">The sequence shown here is derived from an EMBL/GenBank/DDBJ whole genome shotgun (WGS) entry which is preliminary data.</text>
</comment>
<sequence>MPTRESRLTAFANIGAQWAPCGQLVLTEEGSNLIASSFAYGLNYLKRNDALEVDPVSLSIADRTSISGKYLLPVNALNFFGGIRDAAPDSWGRRVIEAKLKAPPNSLAESEYLLHAGSDRVGALDIRRSRTDLPTVGVSNWHTLSHLMEAAQRIEDGLPVPAHLEAIYVEGTALGGARPKASVRDEQGVLWLAKFASRHDRFDIPGIEYAALRMAEKAGLRVPPVKTLFLGKRRIMLIRRFDRYWMVPGGSPAPHADLLELGAGDGRAEHRSGFVSGLTLLACDETESRDKSYADLADAIRRYCHPGVIRDDNAELFKRMVYNIFVSNDDDHLRNHGFIWDAALPGWRLSPLYDVLPRASNATERYLHLSIGNDGRLATLDNALGSHDKFTLSRRAASQLIADIWRVVREWRVYFEAFGIDPAEMDKAAPAFRHIDDISTPELRKLLP</sequence>
<evidence type="ECO:0000256" key="3">
    <source>
        <dbReference type="ARBA" id="ARBA00022777"/>
    </source>
</evidence>